<feature type="binding site" evidence="2">
    <location>
        <begin position="245"/>
        <end position="246"/>
    </location>
    <ligand>
        <name>ATP</name>
        <dbReference type="ChEBI" id="CHEBI:30616"/>
    </ligand>
</feature>
<dbReference type="SUPFAM" id="SSF140931">
    <property type="entry name" value="Fic-like"/>
    <property type="match status" value="1"/>
</dbReference>
<evidence type="ECO:0000313" key="4">
    <source>
        <dbReference type="EMBL" id="OGL86917.1"/>
    </source>
</evidence>
<dbReference type="PROSITE" id="PS51459">
    <property type="entry name" value="FIDO"/>
    <property type="match status" value="1"/>
</dbReference>
<accession>A0A1F7VA56</accession>
<proteinExistence type="predicted"/>
<dbReference type="PANTHER" id="PTHR13504">
    <property type="entry name" value="FIDO DOMAIN-CONTAINING PROTEIN DDB_G0283145"/>
    <property type="match status" value="1"/>
</dbReference>
<organism evidence="4 5">
    <name type="scientific">Candidatus Uhrbacteria bacterium RIFCSPLOWO2_02_FULL_48_18</name>
    <dbReference type="NCBI Taxonomy" id="1802408"/>
    <lineage>
        <taxon>Bacteria</taxon>
        <taxon>Candidatus Uhriibacteriota</taxon>
    </lineage>
</organism>
<evidence type="ECO:0000256" key="2">
    <source>
        <dbReference type="PIRSR" id="PIRSR640198-2"/>
    </source>
</evidence>
<feature type="active site" evidence="1">
    <location>
        <position position="203"/>
    </location>
</feature>
<comment type="caution">
    <text evidence="4">The sequence shown here is derived from an EMBL/GenBank/DDBJ whole genome shotgun (WGS) entry which is preliminary data.</text>
</comment>
<dbReference type="InterPro" id="IPR054760">
    <property type="entry name" value="DIP2311-like_C"/>
</dbReference>
<protein>
    <recommendedName>
        <fullName evidence="3">Fido domain-containing protein</fullName>
    </recommendedName>
</protein>
<dbReference type="GO" id="GO:0005524">
    <property type="term" value="F:ATP binding"/>
    <property type="evidence" value="ECO:0007669"/>
    <property type="project" value="UniProtKB-KW"/>
</dbReference>
<keyword evidence="2" id="KW-0067">ATP-binding</keyword>
<sequence length="354" mass="40458">MNEIHQKFDLRIKNPDPNIVGLLANIDGIRGEFKSGLRMSPQAITNLKKSTLITSAGASTRIEGGNLNDQEVEKIMRGLAVSKFSDRDSQEVQGYLETLQNVFDAFLTLPIRESVITSLHNQLLKYSTKDERHRGDYKKKENAVGVLGADGKVAKILFQTSPAFLTGKEMQELVEWTNEAFEKNRFHQLLIIANFIVEFLKIHPFEDGNGRLSRVLTNLFLLRSGYQFIQYISHEQIIERRKDEYYVALRKSQETFGTNHDSISPWLNFFLSVVNEQAEKALVLLQEEKIEDTLSPKQYEVWKYFSSVEETTLGEIVSATGVLRGTIKQSLNRLIELGKIKRIGQGRGSRYRKI</sequence>
<dbReference type="EMBL" id="MGEQ01000003">
    <property type="protein sequence ID" value="OGL86917.1"/>
    <property type="molecule type" value="Genomic_DNA"/>
</dbReference>
<evidence type="ECO:0000259" key="3">
    <source>
        <dbReference type="PROSITE" id="PS51459"/>
    </source>
</evidence>
<dbReference type="SUPFAM" id="SSF46785">
    <property type="entry name" value="Winged helix' DNA-binding domain"/>
    <property type="match status" value="1"/>
</dbReference>
<dbReference type="InterPro" id="IPR036388">
    <property type="entry name" value="WH-like_DNA-bd_sf"/>
</dbReference>
<evidence type="ECO:0000313" key="5">
    <source>
        <dbReference type="Proteomes" id="UP000176593"/>
    </source>
</evidence>
<dbReference type="Gene3D" id="1.10.10.10">
    <property type="entry name" value="Winged helix-like DNA-binding domain superfamily/Winged helix DNA-binding domain"/>
    <property type="match status" value="1"/>
</dbReference>
<dbReference type="Pfam" id="PF22168">
    <property type="entry name" value="DIP2311-like_C"/>
    <property type="match status" value="1"/>
</dbReference>
<keyword evidence="2" id="KW-0547">Nucleotide-binding</keyword>
<feature type="domain" description="Fido" evidence="3">
    <location>
        <begin position="111"/>
        <end position="272"/>
    </location>
</feature>
<name>A0A1F7VA56_9BACT</name>
<dbReference type="InterPro" id="IPR036390">
    <property type="entry name" value="WH_DNA-bd_sf"/>
</dbReference>
<dbReference type="InterPro" id="IPR003812">
    <property type="entry name" value="Fido"/>
</dbReference>
<dbReference type="InterPro" id="IPR036597">
    <property type="entry name" value="Fido-like_dom_sf"/>
</dbReference>
<gene>
    <name evidence="4" type="ORF">A3I41_03100</name>
</gene>
<dbReference type="AlphaFoldDB" id="A0A1F7VA56"/>
<dbReference type="Gene3D" id="1.10.3290.10">
    <property type="entry name" value="Fido-like domain"/>
    <property type="match status" value="1"/>
</dbReference>
<dbReference type="PANTHER" id="PTHR13504:SF38">
    <property type="entry name" value="FIDO DOMAIN-CONTAINING PROTEIN"/>
    <property type="match status" value="1"/>
</dbReference>
<dbReference type="Proteomes" id="UP000176593">
    <property type="component" value="Unassembled WGS sequence"/>
</dbReference>
<evidence type="ECO:0000256" key="1">
    <source>
        <dbReference type="PIRSR" id="PIRSR640198-1"/>
    </source>
</evidence>
<reference evidence="4 5" key="1">
    <citation type="journal article" date="2016" name="Nat. Commun.">
        <title>Thousands of microbial genomes shed light on interconnected biogeochemical processes in an aquifer system.</title>
        <authorList>
            <person name="Anantharaman K."/>
            <person name="Brown C.T."/>
            <person name="Hug L.A."/>
            <person name="Sharon I."/>
            <person name="Castelle C.J."/>
            <person name="Probst A.J."/>
            <person name="Thomas B.C."/>
            <person name="Singh A."/>
            <person name="Wilkins M.J."/>
            <person name="Karaoz U."/>
            <person name="Brodie E.L."/>
            <person name="Williams K.H."/>
            <person name="Hubbard S.S."/>
            <person name="Banfield J.F."/>
        </authorList>
    </citation>
    <scope>NUCLEOTIDE SEQUENCE [LARGE SCALE GENOMIC DNA]</scope>
</reference>
<feature type="binding site" evidence="2">
    <location>
        <begin position="207"/>
        <end position="214"/>
    </location>
    <ligand>
        <name>ATP</name>
        <dbReference type="ChEBI" id="CHEBI:30616"/>
    </ligand>
</feature>
<dbReference type="Pfam" id="PF02661">
    <property type="entry name" value="Fic"/>
    <property type="match status" value="1"/>
</dbReference>
<dbReference type="InterPro" id="IPR040198">
    <property type="entry name" value="Fido_containing"/>
</dbReference>